<evidence type="ECO:0000313" key="3">
    <source>
        <dbReference type="EMBL" id="KAA8647008.1"/>
    </source>
</evidence>
<evidence type="ECO:0000256" key="1">
    <source>
        <dbReference type="ARBA" id="ARBA00008858"/>
    </source>
</evidence>
<dbReference type="RefSeq" id="XP_033426369.1">
    <property type="nucleotide sequence ID" value="XM_033570337.1"/>
</dbReference>
<comment type="caution">
    <text evidence="3">The sequence shown here is derived from an EMBL/GenBank/DDBJ whole genome shotgun (WGS) entry which is preliminary data.</text>
</comment>
<dbReference type="OrthoDB" id="4153866at2759"/>
<organism evidence="3 4">
    <name type="scientific">Aspergillus tanneri</name>
    <dbReference type="NCBI Taxonomy" id="1220188"/>
    <lineage>
        <taxon>Eukaryota</taxon>
        <taxon>Fungi</taxon>
        <taxon>Dikarya</taxon>
        <taxon>Ascomycota</taxon>
        <taxon>Pezizomycotina</taxon>
        <taxon>Eurotiomycetes</taxon>
        <taxon>Eurotiomycetidae</taxon>
        <taxon>Eurotiales</taxon>
        <taxon>Aspergillaceae</taxon>
        <taxon>Aspergillus</taxon>
        <taxon>Aspergillus subgen. Circumdati</taxon>
    </lineage>
</organism>
<reference evidence="3 4" key="1">
    <citation type="submission" date="2019-08" db="EMBL/GenBank/DDBJ databases">
        <title>The genome sequence of a newly discovered highly antifungal drug resistant Aspergillus species, Aspergillus tanneri NIH 1004.</title>
        <authorList>
            <person name="Mounaud S."/>
            <person name="Singh I."/>
            <person name="Joardar V."/>
            <person name="Pakala S."/>
            <person name="Pakala S."/>
            <person name="Venepally P."/>
            <person name="Chung J.K."/>
            <person name="Losada L."/>
            <person name="Nierman W.C."/>
        </authorList>
    </citation>
    <scope>NUCLEOTIDE SEQUENCE [LARGE SCALE GENOMIC DNA]</scope>
    <source>
        <strain evidence="3 4">NIH1004</strain>
    </source>
</reference>
<dbReference type="VEuPathDB" id="FungiDB:EYZ11_000103"/>
<dbReference type="GO" id="GO:0006629">
    <property type="term" value="P:lipid metabolic process"/>
    <property type="evidence" value="ECO:0007669"/>
    <property type="project" value="InterPro"/>
</dbReference>
<dbReference type="GO" id="GO:0008081">
    <property type="term" value="F:phosphoric diester hydrolase activity"/>
    <property type="evidence" value="ECO:0007669"/>
    <property type="project" value="InterPro"/>
</dbReference>
<protein>
    <recommendedName>
        <fullName evidence="5">Altered inheritance of mitochondria protein 6</fullName>
    </recommendedName>
</protein>
<name>A0A5M9MJ31_9EURO</name>
<dbReference type="EMBL" id="QUQM01000004">
    <property type="protein sequence ID" value="KAA8647008.1"/>
    <property type="molecule type" value="Genomic_DNA"/>
</dbReference>
<dbReference type="AlphaFoldDB" id="A0A5M9MJ31"/>
<dbReference type="PANTHER" id="PTHR31571">
    <property type="entry name" value="ALTERED INHERITANCE OF MITOCHONDRIA PROTEIN 6"/>
    <property type="match status" value="1"/>
</dbReference>
<dbReference type="SUPFAM" id="SSF51695">
    <property type="entry name" value="PLC-like phosphodiesterases"/>
    <property type="match status" value="1"/>
</dbReference>
<gene>
    <name evidence="3" type="ORF">ATNIH1004_005691</name>
</gene>
<proteinExistence type="inferred from homology"/>
<accession>A0A5M9MJ31</accession>
<evidence type="ECO:0000256" key="2">
    <source>
        <dbReference type="SAM" id="SignalP"/>
    </source>
</evidence>
<dbReference type="GeneID" id="54328393"/>
<dbReference type="InterPro" id="IPR051236">
    <property type="entry name" value="HAT_RTT109-like"/>
</dbReference>
<feature type="signal peptide" evidence="2">
    <location>
        <begin position="1"/>
        <end position="21"/>
    </location>
</feature>
<evidence type="ECO:0008006" key="5">
    <source>
        <dbReference type="Google" id="ProtNLM"/>
    </source>
</evidence>
<dbReference type="InterPro" id="IPR017946">
    <property type="entry name" value="PLC-like_Pdiesterase_TIM-brl"/>
</dbReference>
<feature type="chain" id="PRO_5024298846" description="Altered inheritance of mitochondria protein 6" evidence="2">
    <location>
        <begin position="22"/>
        <end position="314"/>
    </location>
</feature>
<dbReference type="PANTHER" id="PTHR31571:SF5">
    <property type="entry name" value="ALTERED INHERITANCE OF MITOCHONDRIA PROTEIN 6"/>
    <property type="match status" value="1"/>
</dbReference>
<evidence type="ECO:0000313" key="4">
    <source>
        <dbReference type="Proteomes" id="UP000324241"/>
    </source>
</evidence>
<dbReference type="Proteomes" id="UP000324241">
    <property type="component" value="Unassembled WGS sequence"/>
</dbReference>
<comment type="similarity">
    <text evidence="1">Belongs to the AIM6 family.</text>
</comment>
<sequence length="314" mass="34419">MFLSPSLLLAGFLVSPRLAAALQSGLQNILKNTHGSEEYGYPTDLTRGIMPIPVHSHNDYWRDVPFYTGLSRGCISTEADVWLYNDTLYVGHDESSLTEKRTLESLYIKPMVDVLERQNPRTPFVTSPTNNGVFDTDTSQTLYFFIDLKTSGPKTLGAVIAALQPLREKGYLTTLKGNKTITKGPITVIGSGNTPLILVAPVADRDYFFDAPLDFLHTPIYAGVTSLISPIASAGFKRAVGAINSSDEDSVLSKKQLKTLRSQIKTAKDRGIGARYWGTPHYPISTRNAVWRSLLQEGVALLNADDLDAAAGYF</sequence>
<keyword evidence="2" id="KW-0732">Signal</keyword>